<accession>A0A1V6T5S7</accession>
<comment type="caution">
    <text evidence="3">The sequence shown here is derived from an EMBL/GenBank/DDBJ whole genome shotgun (WGS) entry which is preliminary data.</text>
</comment>
<dbReference type="InterPro" id="IPR004875">
    <property type="entry name" value="DDE_SF_endonuclease_dom"/>
</dbReference>
<dbReference type="EMBL" id="MLKD01000012">
    <property type="protein sequence ID" value="OQE21113.1"/>
    <property type="molecule type" value="Genomic_DNA"/>
</dbReference>
<dbReference type="STRING" id="303698.A0A1V6T5S7"/>
<evidence type="ECO:0000313" key="4">
    <source>
        <dbReference type="Proteomes" id="UP000191285"/>
    </source>
</evidence>
<evidence type="ECO:0000256" key="1">
    <source>
        <dbReference type="SAM" id="MobiDB-lite"/>
    </source>
</evidence>
<evidence type="ECO:0000313" key="3">
    <source>
        <dbReference type="EMBL" id="OQE21113.1"/>
    </source>
</evidence>
<protein>
    <recommendedName>
        <fullName evidence="2">DDE-1 domain-containing protein</fullName>
    </recommendedName>
</protein>
<gene>
    <name evidence="3" type="ORF">PENSTE_c012G09731</name>
</gene>
<feature type="domain" description="DDE-1" evidence="2">
    <location>
        <begin position="12"/>
        <end position="158"/>
    </location>
</feature>
<dbReference type="GO" id="GO:0003676">
    <property type="term" value="F:nucleic acid binding"/>
    <property type="evidence" value="ECO:0007669"/>
    <property type="project" value="InterPro"/>
</dbReference>
<feature type="region of interest" description="Disordered" evidence="1">
    <location>
        <begin position="183"/>
        <end position="211"/>
    </location>
</feature>
<evidence type="ECO:0000259" key="2">
    <source>
        <dbReference type="Pfam" id="PF03184"/>
    </source>
</evidence>
<sequence length="346" mass="39631">MEPYFVAPGSVHMVRWYNSGNLSEETRIAVSEPGYSNDQLAIDWLEFFHQNTKNRLPNKRKQPRLLIMDGHRSHLTLEFLELCDFYNIIPYVCPAHTTHLVQPLDGSPFRALKKKAYRTQNNKVTQWGGDARDAGVFFAEISAIREQALTPKTIRKAFADRGIWPYKPELIIDKLANEQSPTPELQIWTGSPPPQQASSIPSSPPNNSYAARRTSDKMANLLQNKAIPDELRRQFGRVGRLHVRLAQDIDLLNDTLECQLPKQPTTARKSQRQIGKFGVLTTKDAVRLANERNKMCEKRNNKTANNKQHAGIQQQNATPRPTTPPHQNDPVVIVDRYPSYKYHTYW</sequence>
<dbReference type="Pfam" id="PF03184">
    <property type="entry name" value="DDE_1"/>
    <property type="match status" value="1"/>
</dbReference>
<name>A0A1V6T5S7_9EURO</name>
<dbReference type="OrthoDB" id="4368874at2759"/>
<feature type="compositionally biased region" description="Polar residues" evidence="1">
    <location>
        <begin position="302"/>
        <end position="320"/>
    </location>
</feature>
<dbReference type="AlphaFoldDB" id="A0A1V6T5S7"/>
<proteinExistence type="predicted"/>
<organism evidence="3 4">
    <name type="scientific">Penicillium steckii</name>
    <dbReference type="NCBI Taxonomy" id="303698"/>
    <lineage>
        <taxon>Eukaryota</taxon>
        <taxon>Fungi</taxon>
        <taxon>Dikarya</taxon>
        <taxon>Ascomycota</taxon>
        <taxon>Pezizomycotina</taxon>
        <taxon>Eurotiomycetes</taxon>
        <taxon>Eurotiomycetidae</taxon>
        <taxon>Eurotiales</taxon>
        <taxon>Aspergillaceae</taxon>
        <taxon>Penicillium</taxon>
    </lineage>
</organism>
<reference evidence="4" key="1">
    <citation type="journal article" date="2017" name="Nat. Microbiol.">
        <title>Global analysis of biosynthetic gene clusters reveals vast potential of secondary metabolite production in Penicillium species.</title>
        <authorList>
            <person name="Nielsen J.C."/>
            <person name="Grijseels S."/>
            <person name="Prigent S."/>
            <person name="Ji B."/>
            <person name="Dainat J."/>
            <person name="Nielsen K.F."/>
            <person name="Frisvad J.C."/>
            <person name="Workman M."/>
            <person name="Nielsen J."/>
        </authorList>
    </citation>
    <scope>NUCLEOTIDE SEQUENCE [LARGE SCALE GENOMIC DNA]</scope>
    <source>
        <strain evidence="4">IBT 24891</strain>
    </source>
</reference>
<dbReference type="Proteomes" id="UP000191285">
    <property type="component" value="Unassembled WGS sequence"/>
</dbReference>
<feature type="region of interest" description="Disordered" evidence="1">
    <location>
        <begin position="296"/>
        <end position="332"/>
    </location>
</feature>
<keyword evidence="4" id="KW-1185">Reference proteome</keyword>
<feature type="compositionally biased region" description="Low complexity" evidence="1">
    <location>
        <begin position="196"/>
        <end position="208"/>
    </location>
</feature>